<dbReference type="Pfam" id="PF00694">
    <property type="entry name" value="Aconitase_C"/>
    <property type="match status" value="1"/>
</dbReference>
<dbReference type="SUPFAM" id="SSF53732">
    <property type="entry name" value="Aconitase iron-sulfur domain"/>
    <property type="match status" value="1"/>
</dbReference>
<dbReference type="Gene3D" id="3.20.19.10">
    <property type="entry name" value="Aconitase, domain 4"/>
    <property type="match status" value="1"/>
</dbReference>
<reference evidence="6" key="1">
    <citation type="journal article" date="2015" name="Nature">
        <title>Complex archaea that bridge the gap between prokaryotes and eukaryotes.</title>
        <authorList>
            <person name="Spang A."/>
            <person name="Saw J.H."/>
            <person name="Jorgensen S.L."/>
            <person name="Zaremba-Niedzwiedzka K."/>
            <person name="Martijn J."/>
            <person name="Lind A.E."/>
            <person name="van Eijk R."/>
            <person name="Schleper C."/>
            <person name="Guy L."/>
            <person name="Ettema T.J."/>
        </authorList>
    </citation>
    <scope>NUCLEOTIDE SEQUENCE</scope>
</reference>
<dbReference type="PANTHER" id="PTHR43160">
    <property type="entry name" value="ACONITATE HYDRATASE B"/>
    <property type="match status" value="1"/>
</dbReference>
<evidence type="ECO:0000313" key="6">
    <source>
        <dbReference type="EMBL" id="KKL76436.1"/>
    </source>
</evidence>
<dbReference type="EMBL" id="LAZR01024045">
    <property type="protein sequence ID" value="KKL76436.1"/>
    <property type="molecule type" value="Genomic_DNA"/>
</dbReference>
<name>A0A0F9FDB7_9ZZZZ</name>
<dbReference type="PANTHER" id="PTHR43160:SF3">
    <property type="entry name" value="ACONITATE HYDRATASE, MITOCHONDRIAL"/>
    <property type="match status" value="1"/>
</dbReference>
<evidence type="ECO:0000259" key="4">
    <source>
        <dbReference type="Pfam" id="PF00330"/>
    </source>
</evidence>
<evidence type="ECO:0000259" key="5">
    <source>
        <dbReference type="Pfam" id="PF00694"/>
    </source>
</evidence>
<dbReference type="PRINTS" id="PR00415">
    <property type="entry name" value="ACONITASE"/>
</dbReference>
<dbReference type="InterPro" id="IPR050926">
    <property type="entry name" value="Aconitase/IPM_isomerase"/>
</dbReference>
<dbReference type="SUPFAM" id="SSF52016">
    <property type="entry name" value="LeuD/IlvD-like"/>
    <property type="match status" value="1"/>
</dbReference>
<dbReference type="InterPro" id="IPR015931">
    <property type="entry name" value="Acnase/IPM_dHydase_lsu_aba_1/3"/>
</dbReference>
<evidence type="ECO:0000256" key="3">
    <source>
        <dbReference type="ARBA" id="ARBA00023014"/>
    </source>
</evidence>
<dbReference type="GO" id="GO:0005829">
    <property type="term" value="C:cytosol"/>
    <property type="evidence" value="ECO:0007669"/>
    <property type="project" value="TreeGrafter"/>
</dbReference>
<dbReference type="NCBIfam" id="TIGR01342">
    <property type="entry name" value="acon_putative"/>
    <property type="match status" value="1"/>
</dbReference>
<dbReference type="InterPro" id="IPR006250">
    <property type="entry name" value="Aconitase_put"/>
</dbReference>
<dbReference type="Gene3D" id="3.30.499.10">
    <property type="entry name" value="Aconitase, domain 3"/>
    <property type="match status" value="2"/>
</dbReference>
<dbReference type="GO" id="GO:0006099">
    <property type="term" value="P:tricarboxylic acid cycle"/>
    <property type="evidence" value="ECO:0007669"/>
    <property type="project" value="TreeGrafter"/>
</dbReference>
<dbReference type="PROSITE" id="PS00450">
    <property type="entry name" value="ACONITASE_1"/>
    <property type="match status" value="1"/>
</dbReference>
<proteinExistence type="predicted"/>
<evidence type="ECO:0008006" key="7">
    <source>
        <dbReference type="Google" id="ProtNLM"/>
    </source>
</evidence>
<dbReference type="InterPro" id="IPR018136">
    <property type="entry name" value="Aconitase_4Fe-4S_BS"/>
</dbReference>
<keyword evidence="2" id="KW-0408">Iron</keyword>
<dbReference type="InterPro" id="IPR036008">
    <property type="entry name" value="Aconitase_4Fe-4S_dom"/>
</dbReference>
<dbReference type="AlphaFoldDB" id="A0A0F9FDB7"/>
<dbReference type="Pfam" id="PF00330">
    <property type="entry name" value="Aconitase"/>
    <property type="match status" value="1"/>
</dbReference>
<evidence type="ECO:0000256" key="1">
    <source>
        <dbReference type="ARBA" id="ARBA00022723"/>
    </source>
</evidence>
<dbReference type="GO" id="GO:0051539">
    <property type="term" value="F:4 iron, 4 sulfur cluster binding"/>
    <property type="evidence" value="ECO:0007669"/>
    <property type="project" value="TreeGrafter"/>
</dbReference>
<evidence type="ECO:0000256" key="2">
    <source>
        <dbReference type="ARBA" id="ARBA00023004"/>
    </source>
</evidence>
<dbReference type="GO" id="GO:0003994">
    <property type="term" value="F:aconitate hydratase activity"/>
    <property type="evidence" value="ECO:0007669"/>
    <property type="project" value="TreeGrafter"/>
</dbReference>
<keyword evidence="1" id="KW-0479">Metal-binding</keyword>
<protein>
    <recommendedName>
        <fullName evidence="7">Aconitate hydratase</fullName>
    </recommendedName>
</protein>
<feature type="domain" description="Aconitase/3-isopropylmalate dehydratase large subunit alpha/beta/alpha" evidence="4">
    <location>
        <begin position="7"/>
        <end position="283"/>
    </location>
</feature>
<keyword evidence="3" id="KW-0411">Iron-sulfur</keyword>
<feature type="domain" description="Aconitase A/isopropylmalate dehydratase small subunit swivel" evidence="5">
    <location>
        <begin position="524"/>
        <end position="577"/>
    </location>
</feature>
<dbReference type="CDD" id="cd01579">
    <property type="entry name" value="AcnA_Bact_Swivel"/>
    <property type="match status" value="1"/>
</dbReference>
<gene>
    <name evidence="6" type="ORF">LCGC14_2044910</name>
</gene>
<dbReference type="InterPro" id="IPR015928">
    <property type="entry name" value="Aconitase/3IPM_dehydase_swvl"/>
</dbReference>
<accession>A0A0F9FDB7</accession>
<dbReference type="InterPro" id="IPR000573">
    <property type="entry name" value="AconitaseA/IPMdHydase_ssu_swvl"/>
</dbReference>
<dbReference type="InterPro" id="IPR001030">
    <property type="entry name" value="Acoase/IPM_deHydtase_lsu_aba"/>
</dbReference>
<sequence length="641" mass="69652">MGKTLTEKVIERHLTAGNLERGSDIAVKIDQTLTQDATGTMAYLQFEAIGIERIQTELSVSYVDHNTLQTDFKNPDDHRYLQSIAAKFGLYFSRPGNGICHQLHLERYARPGKTLLGSDSHTPTGGGVGMIAIGAGGLDIAAAMAGESFRLKMPKIVKIYLTGTLSDFVSAKDVILEVLRRIGVKGAVNKVLEYVGPGIKTLTVPERGTITNMGTETGATTSIFPSDEITRAFLEAQERGDQWISLEPDADAVYDEIIEINLSELEPLIAEPHSPGNVKTVKELEGLNVDQVCIGSCTNSSLRDLKIAANMMKGKTINLHTVLTISPGSRQVVEHLVESGEMSYLVKAGARILENACGPCIGMGLAPKSDAVTLRTFNRNFLGRSGTKSANAYLVSPETAALAAIEGKITDPRKFGPLPLIEMPQKFLVNDNLIVPPIPPEEAKNIEIVRGPNIKPLPEFNPLPDNLKGEVLLKVEDDITTDHIMPAGAKILPFRSNIPEISKFVFNVVDETFHDRSLEKGGGFIVGGDNYGQGSSREHAAIAPKYLGLKAVIVKSFARIHLANLVNFGIVPLTFVNKDDYNKIDQGDLFEIDLSTIETGTVQLKNLTKEIEISLTHSLSETEIKILKAGGKLTFIKQKHS</sequence>
<dbReference type="GO" id="GO:0046872">
    <property type="term" value="F:metal ion binding"/>
    <property type="evidence" value="ECO:0007669"/>
    <property type="project" value="UniProtKB-KW"/>
</dbReference>
<comment type="caution">
    <text evidence="6">The sequence shown here is derived from an EMBL/GenBank/DDBJ whole genome shotgun (WGS) entry which is preliminary data.</text>
</comment>
<dbReference type="PROSITE" id="PS01244">
    <property type="entry name" value="ACONITASE_2"/>
    <property type="match status" value="1"/>
</dbReference>
<dbReference type="NCBIfam" id="NF005558">
    <property type="entry name" value="PRK07229.1"/>
    <property type="match status" value="1"/>
</dbReference>
<organism evidence="6">
    <name type="scientific">marine sediment metagenome</name>
    <dbReference type="NCBI Taxonomy" id="412755"/>
    <lineage>
        <taxon>unclassified sequences</taxon>
        <taxon>metagenomes</taxon>
        <taxon>ecological metagenomes</taxon>
    </lineage>
</organism>